<proteinExistence type="predicted"/>
<dbReference type="RefSeq" id="WP_211844416.1">
    <property type="nucleotide sequence ID" value="NZ_JAAEDL010000001.1"/>
</dbReference>
<comment type="caution">
    <text evidence="1">The sequence shown here is derived from an EMBL/GenBank/DDBJ whole genome shotgun (WGS) entry which is preliminary data.</text>
</comment>
<reference evidence="1" key="1">
    <citation type="submission" date="2020-01" db="EMBL/GenBank/DDBJ databases">
        <authorList>
            <person name="Rat A."/>
        </authorList>
    </citation>
    <scope>NUCLEOTIDE SEQUENCE</scope>
    <source>
        <strain evidence="1">LMG 31228</strain>
    </source>
</reference>
<reference evidence="1" key="2">
    <citation type="journal article" date="2021" name="Syst. Appl. Microbiol.">
        <title>Roseomonas hellenica sp. nov., isolated from roots of wild-growing Alkanna tinctoria.</title>
        <authorList>
            <person name="Rat A."/>
            <person name="Naranjo H.D."/>
            <person name="Lebbe L."/>
            <person name="Cnockaert M."/>
            <person name="Krigas N."/>
            <person name="Grigoriadou K."/>
            <person name="Maloupa E."/>
            <person name="Willems A."/>
        </authorList>
    </citation>
    <scope>NUCLEOTIDE SEQUENCE</scope>
    <source>
        <strain evidence="1">LMG 31228</strain>
    </source>
</reference>
<evidence type="ECO:0000313" key="2">
    <source>
        <dbReference type="Proteomes" id="UP001138709"/>
    </source>
</evidence>
<organism evidence="1 2">
    <name type="scientific">Neoroseomonas eburnea</name>
    <dbReference type="NCBI Taxonomy" id="1346889"/>
    <lineage>
        <taxon>Bacteria</taxon>
        <taxon>Pseudomonadati</taxon>
        <taxon>Pseudomonadota</taxon>
        <taxon>Alphaproteobacteria</taxon>
        <taxon>Acetobacterales</taxon>
        <taxon>Acetobacteraceae</taxon>
        <taxon>Neoroseomonas</taxon>
    </lineage>
</organism>
<dbReference type="EMBL" id="JAAEDL010000001">
    <property type="protein sequence ID" value="MBR0679066.1"/>
    <property type="molecule type" value="Genomic_DNA"/>
</dbReference>
<gene>
    <name evidence="1" type="ORF">GXW74_01080</name>
</gene>
<accession>A0A9X9X5T0</accession>
<dbReference type="Proteomes" id="UP001138709">
    <property type="component" value="Unassembled WGS sequence"/>
</dbReference>
<dbReference type="AlphaFoldDB" id="A0A9X9X5T0"/>
<protein>
    <submittedName>
        <fullName evidence="1">Uncharacterized protein</fullName>
    </submittedName>
</protein>
<keyword evidence="2" id="KW-1185">Reference proteome</keyword>
<sequence>MVPEQVVAGMAAGRGARDVTSCCRAWVVGALQPSARLRPEGGKVFGCRAGIGRASSL</sequence>
<evidence type="ECO:0000313" key="1">
    <source>
        <dbReference type="EMBL" id="MBR0679066.1"/>
    </source>
</evidence>
<name>A0A9X9X5T0_9PROT</name>